<evidence type="ECO:0000259" key="21">
    <source>
        <dbReference type="PROSITE" id="PS50011"/>
    </source>
</evidence>
<keyword evidence="11 20" id="KW-1133">Transmembrane helix</keyword>
<dbReference type="EC" id="2.7.11.1" evidence="2"/>
<dbReference type="InterPro" id="IPR000858">
    <property type="entry name" value="S_locus_glycoprot_dom"/>
</dbReference>
<comment type="catalytic activity">
    <reaction evidence="17">
        <text>L-seryl-[protein] + ATP = O-phospho-L-seryl-[protein] + ADP + H(+)</text>
        <dbReference type="Rhea" id="RHEA:17989"/>
        <dbReference type="Rhea" id="RHEA-COMP:9863"/>
        <dbReference type="Rhea" id="RHEA-COMP:11604"/>
        <dbReference type="ChEBI" id="CHEBI:15378"/>
        <dbReference type="ChEBI" id="CHEBI:29999"/>
        <dbReference type="ChEBI" id="CHEBI:30616"/>
        <dbReference type="ChEBI" id="CHEBI:83421"/>
        <dbReference type="ChEBI" id="CHEBI:456216"/>
        <dbReference type="EC" id="2.7.11.1"/>
    </reaction>
</comment>
<dbReference type="CDD" id="cd00028">
    <property type="entry name" value="B_lectin"/>
    <property type="match status" value="1"/>
</dbReference>
<sequence length="930" mass="104481">MLMMLTRLSQLEIDDDQVVLAGLEAVGKIHVPPPNPDVVGQKSDALHTDEETEDTVSDTPLLDKRKRAPALKSPFVDFGSADVGSTPMELMSSGSQSAGDDRDFKMVTYMKGLYALNDAFVDPVSTEIEAKFDAWIGSSLSVEKADTDILVSSNGDFSAGFYPVGENAFCFSVWFTKSSVPTIVWMANRDQPVNGRGSKLLLTENGNLVLLDIGRDQVWSTDTTLGLGTRFGAGLAVKLQLDDSGNLVLRSAVFGKHVTYWESFKFPTDTLLPNQNFTMNTNLVSSKSQTNYSSGYYNFYFDDDNILRLRFQGPDPLVSSVYWPAPWLGPFQTGRFTYNNTKNAVFTSTGDFASSDNLVFLSSDYGVKVNRRLTLDTDGNLRLYSFDIENKTWNVTWQAISIPCSIHGICGPNSMCYYDHVLGRSCYCVPGYKVKNSSDWAFGCEPEFEWRYTRDTSFHRIANAEFYGYDKFYYENLSLKQCKEQCLNVSDCKGIQFHMSNNNFQASRCYTKHLLVNGAHTSSFPGDVYIRLPRAMISSFQRKNEGDHNCSSSSPKMVMLQRTYNKAKENGRLKVFVWMAIALGGMELVLISIVLCFLYLTRKESRDDSHGYTLAAATRFQKFTYAELRKATAGFRNSVGSGGGGTVYRGVLSDCRVAAIKRLTDTTGGEAEFLAEVSTIGRLNHMNLIEMWGYCVEGQNKMLVYEYMEHGSLADNLKSSNSIVLDWEKRFAIAMGTSKGLAYLHDECLEWVLHCDVKPENILLDSNYNPKVADFGLSKLLNRGESLDPSFSRIRGTRGYMAPEWVYNLPITSKVDVYSYGMVVLELVTGRKSTDMQIYDYGGGIGDQHGRLVTWVREKMNGEDGIFASRIEEIIDPTMLELGEFDKDKIIILVKLALQCVEEDKDVRPTMRQVVEMLQCYEDERAVLFY</sequence>
<proteinExistence type="predicted"/>
<evidence type="ECO:0000256" key="11">
    <source>
        <dbReference type="ARBA" id="ARBA00022989"/>
    </source>
</evidence>
<dbReference type="PROSITE" id="PS50011">
    <property type="entry name" value="PROTEIN_KINASE_DOM"/>
    <property type="match status" value="1"/>
</dbReference>
<keyword evidence="7" id="KW-0732">Signal</keyword>
<evidence type="ECO:0000256" key="1">
    <source>
        <dbReference type="ARBA" id="ARBA00004479"/>
    </source>
</evidence>
<evidence type="ECO:0000256" key="15">
    <source>
        <dbReference type="ARBA" id="ARBA00023180"/>
    </source>
</evidence>
<dbReference type="GO" id="GO:0048544">
    <property type="term" value="P:recognition of pollen"/>
    <property type="evidence" value="ECO:0007669"/>
    <property type="project" value="InterPro"/>
</dbReference>
<keyword evidence="14" id="KW-0675">Receptor</keyword>
<feature type="domain" description="Protein kinase" evidence="21">
    <location>
        <begin position="633"/>
        <end position="928"/>
    </location>
</feature>
<feature type="region of interest" description="Disordered" evidence="19">
    <location>
        <begin position="32"/>
        <end position="63"/>
    </location>
</feature>
<evidence type="ECO:0000256" key="16">
    <source>
        <dbReference type="ARBA" id="ARBA00047899"/>
    </source>
</evidence>
<keyword evidence="6 20" id="KW-0812">Transmembrane</keyword>
<comment type="caution">
    <text evidence="24">The sequence shown here is derived from an EMBL/GenBank/DDBJ whole genome shotgun (WGS) entry which is preliminary data.</text>
</comment>
<dbReference type="GO" id="GO:0004674">
    <property type="term" value="F:protein serine/threonine kinase activity"/>
    <property type="evidence" value="ECO:0007669"/>
    <property type="project" value="UniProtKB-KW"/>
</dbReference>
<organism evidence="24 25">
    <name type="scientific">Cannabis sativa</name>
    <name type="common">Hemp</name>
    <name type="synonym">Marijuana</name>
    <dbReference type="NCBI Taxonomy" id="3483"/>
    <lineage>
        <taxon>Eukaryota</taxon>
        <taxon>Viridiplantae</taxon>
        <taxon>Streptophyta</taxon>
        <taxon>Embryophyta</taxon>
        <taxon>Tracheophyta</taxon>
        <taxon>Spermatophyta</taxon>
        <taxon>Magnoliopsida</taxon>
        <taxon>eudicotyledons</taxon>
        <taxon>Gunneridae</taxon>
        <taxon>Pentapetalae</taxon>
        <taxon>rosids</taxon>
        <taxon>fabids</taxon>
        <taxon>Rosales</taxon>
        <taxon>Cannabaceae</taxon>
        <taxon>Cannabis</taxon>
    </lineage>
</organism>
<evidence type="ECO:0000256" key="3">
    <source>
        <dbReference type="ARBA" id="ARBA00022527"/>
    </source>
</evidence>
<comment type="catalytic activity">
    <reaction evidence="16">
        <text>L-threonyl-[protein] + ATP = O-phospho-L-threonyl-[protein] + ADP + H(+)</text>
        <dbReference type="Rhea" id="RHEA:46608"/>
        <dbReference type="Rhea" id="RHEA-COMP:11060"/>
        <dbReference type="Rhea" id="RHEA-COMP:11605"/>
        <dbReference type="ChEBI" id="CHEBI:15378"/>
        <dbReference type="ChEBI" id="CHEBI:30013"/>
        <dbReference type="ChEBI" id="CHEBI:30616"/>
        <dbReference type="ChEBI" id="CHEBI:61977"/>
        <dbReference type="ChEBI" id="CHEBI:456216"/>
        <dbReference type="EC" id="2.7.11.1"/>
    </reaction>
</comment>
<evidence type="ECO:0000256" key="9">
    <source>
        <dbReference type="ARBA" id="ARBA00022777"/>
    </source>
</evidence>
<reference evidence="24 25" key="1">
    <citation type="journal article" date="2020" name="bioRxiv">
        <title>Sequence and annotation of 42 cannabis genomes reveals extensive copy number variation in cannabinoid synthesis and pathogen resistance genes.</title>
        <authorList>
            <person name="Mckernan K.J."/>
            <person name="Helbert Y."/>
            <person name="Kane L.T."/>
            <person name="Ebling H."/>
            <person name="Zhang L."/>
            <person name="Liu B."/>
            <person name="Eaton Z."/>
            <person name="Mclaughlin S."/>
            <person name="Kingan S."/>
            <person name="Baybayan P."/>
            <person name="Concepcion G."/>
            <person name="Jordan M."/>
            <person name="Riva A."/>
            <person name="Barbazuk W."/>
            <person name="Harkins T."/>
        </authorList>
    </citation>
    <scope>NUCLEOTIDE SEQUENCE [LARGE SCALE GENOMIC DNA]</scope>
    <source>
        <strain evidence="25">cv. Jamaican Lion 4</strain>
        <tissue evidence="24">Leaf</tissue>
    </source>
</reference>
<dbReference type="FunFam" id="3.30.200.20:FF:000059">
    <property type="entry name" value="S-receptor-like serine/threonine-protein kinase"/>
    <property type="match status" value="1"/>
</dbReference>
<evidence type="ECO:0000313" key="24">
    <source>
        <dbReference type="EMBL" id="KAF4376286.1"/>
    </source>
</evidence>
<dbReference type="InterPro" id="IPR008271">
    <property type="entry name" value="Ser/Thr_kinase_AS"/>
</dbReference>
<feature type="binding site" evidence="18">
    <location>
        <position position="661"/>
    </location>
    <ligand>
        <name>ATP</name>
        <dbReference type="ChEBI" id="CHEBI:30616"/>
    </ligand>
</feature>
<dbReference type="PROSITE" id="PS00107">
    <property type="entry name" value="PROTEIN_KINASE_ATP"/>
    <property type="match status" value="1"/>
</dbReference>
<keyword evidence="13" id="KW-1015">Disulfide bond</keyword>
<feature type="domain" description="Bulb-type lectin" evidence="22">
    <location>
        <begin position="136"/>
        <end position="262"/>
    </location>
</feature>
<evidence type="ECO:0000259" key="22">
    <source>
        <dbReference type="PROSITE" id="PS50927"/>
    </source>
</evidence>
<dbReference type="Pfam" id="PF00069">
    <property type="entry name" value="Pkinase"/>
    <property type="match status" value="1"/>
</dbReference>
<evidence type="ECO:0000259" key="23">
    <source>
        <dbReference type="PROSITE" id="PS50948"/>
    </source>
</evidence>
<dbReference type="GO" id="GO:0016020">
    <property type="term" value="C:membrane"/>
    <property type="evidence" value="ECO:0007669"/>
    <property type="project" value="UniProtKB-SubCell"/>
</dbReference>
<keyword evidence="8 18" id="KW-0547">Nucleotide-binding</keyword>
<evidence type="ECO:0000256" key="17">
    <source>
        <dbReference type="ARBA" id="ARBA00048679"/>
    </source>
</evidence>
<dbReference type="SMART" id="SM00108">
    <property type="entry name" value="B_lectin"/>
    <property type="match status" value="1"/>
</dbReference>
<accession>A0A7J6FZX4</accession>
<evidence type="ECO:0000256" key="20">
    <source>
        <dbReference type="SAM" id="Phobius"/>
    </source>
</evidence>
<dbReference type="PANTHER" id="PTHR47974:SF3">
    <property type="entry name" value="RECEPTOR-LIKE SERINE_THREONINE-PROTEIN KINASE"/>
    <property type="match status" value="1"/>
</dbReference>
<dbReference type="PROSITE" id="PS50948">
    <property type="entry name" value="PAN"/>
    <property type="match status" value="1"/>
</dbReference>
<dbReference type="EMBL" id="JAATIQ010000155">
    <property type="protein sequence ID" value="KAF4376286.1"/>
    <property type="molecule type" value="Genomic_DNA"/>
</dbReference>
<dbReference type="CDD" id="cd14066">
    <property type="entry name" value="STKc_IRAK"/>
    <property type="match status" value="1"/>
</dbReference>
<name>A0A7J6FZX4_CANSA</name>
<evidence type="ECO:0000256" key="18">
    <source>
        <dbReference type="PROSITE-ProRule" id="PRU10141"/>
    </source>
</evidence>
<dbReference type="GO" id="GO:0005524">
    <property type="term" value="F:ATP binding"/>
    <property type="evidence" value="ECO:0007669"/>
    <property type="project" value="UniProtKB-UniRule"/>
</dbReference>
<protein>
    <recommendedName>
        <fullName evidence="2">non-specific serine/threonine protein kinase</fullName>
        <ecNumber evidence="2">2.7.11.1</ecNumber>
    </recommendedName>
</protein>
<dbReference type="PANTHER" id="PTHR47974">
    <property type="entry name" value="OS07G0415500 PROTEIN"/>
    <property type="match status" value="1"/>
</dbReference>
<evidence type="ECO:0000256" key="14">
    <source>
        <dbReference type="ARBA" id="ARBA00023170"/>
    </source>
</evidence>
<keyword evidence="10 18" id="KW-0067">ATP-binding</keyword>
<keyword evidence="3" id="KW-0723">Serine/threonine-protein kinase</keyword>
<evidence type="ECO:0000256" key="6">
    <source>
        <dbReference type="ARBA" id="ARBA00022692"/>
    </source>
</evidence>
<dbReference type="PROSITE" id="PS50927">
    <property type="entry name" value="BULB_LECTIN"/>
    <property type="match status" value="1"/>
</dbReference>
<dbReference type="InterPro" id="IPR017441">
    <property type="entry name" value="Protein_kinase_ATP_BS"/>
</dbReference>
<dbReference type="AlphaFoldDB" id="A0A7J6FZX4"/>
<dbReference type="Gene3D" id="1.10.510.10">
    <property type="entry name" value="Transferase(Phosphotransferase) domain 1"/>
    <property type="match status" value="1"/>
</dbReference>
<dbReference type="Gene3D" id="2.90.10.10">
    <property type="entry name" value="Bulb-type lectin domain"/>
    <property type="match status" value="2"/>
</dbReference>
<dbReference type="PROSITE" id="PS00108">
    <property type="entry name" value="PROTEIN_KINASE_ST"/>
    <property type="match status" value="1"/>
</dbReference>
<keyword evidence="9" id="KW-0418">Kinase</keyword>
<dbReference type="Pfam" id="PF01453">
    <property type="entry name" value="B_lectin"/>
    <property type="match status" value="1"/>
</dbReference>
<feature type="transmembrane region" description="Helical" evidence="20">
    <location>
        <begin position="575"/>
        <end position="600"/>
    </location>
</feature>
<dbReference type="InterPro" id="IPR003609">
    <property type="entry name" value="Pan_app"/>
</dbReference>
<comment type="subcellular location">
    <subcellularLocation>
        <location evidence="1">Membrane</location>
        <topology evidence="1">Single-pass type I membrane protein</topology>
    </subcellularLocation>
</comment>
<gene>
    <name evidence="24" type="ORF">G4B88_008418</name>
</gene>
<keyword evidence="5" id="KW-0808">Transferase</keyword>
<dbReference type="InterPro" id="IPR024171">
    <property type="entry name" value="SRK-like_kinase"/>
</dbReference>
<dbReference type="InterPro" id="IPR011009">
    <property type="entry name" value="Kinase-like_dom_sf"/>
</dbReference>
<evidence type="ECO:0000313" key="25">
    <source>
        <dbReference type="Proteomes" id="UP000583929"/>
    </source>
</evidence>
<evidence type="ECO:0000256" key="19">
    <source>
        <dbReference type="SAM" id="MobiDB-lite"/>
    </source>
</evidence>
<evidence type="ECO:0000256" key="2">
    <source>
        <dbReference type="ARBA" id="ARBA00012513"/>
    </source>
</evidence>
<dbReference type="FunFam" id="1.10.510.10:FF:000537">
    <property type="entry name" value="Putative receptor-like protein kinase"/>
    <property type="match status" value="1"/>
</dbReference>
<keyword evidence="4" id="KW-0245">EGF-like domain</keyword>
<dbReference type="SMART" id="SM00220">
    <property type="entry name" value="S_TKc"/>
    <property type="match status" value="1"/>
</dbReference>
<evidence type="ECO:0000256" key="13">
    <source>
        <dbReference type="ARBA" id="ARBA00023157"/>
    </source>
</evidence>
<keyword evidence="25" id="KW-1185">Reference proteome</keyword>
<keyword evidence="12 20" id="KW-0472">Membrane</keyword>
<dbReference type="InterPro" id="IPR036426">
    <property type="entry name" value="Bulb-type_lectin_dom_sf"/>
</dbReference>
<feature type="domain" description="Apple" evidence="23">
    <location>
        <begin position="444"/>
        <end position="533"/>
    </location>
</feature>
<evidence type="ECO:0000256" key="4">
    <source>
        <dbReference type="ARBA" id="ARBA00022536"/>
    </source>
</evidence>
<evidence type="ECO:0000256" key="12">
    <source>
        <dbReference type="ARBA" id="ARBA00023136"/>
    </source>
</evidence>
<keyword evidence="15" id="KW-0325">Glycoprotein</keyword>
<dbReference type="Proteomes" id="UP000583929">
    <property type="component" value="Unassembled WGS sequence"/>
</dbReference>
<dbReference type="InterPro" id="IPR000719">
    <property type="entry name" value="Prot_kinase_dom"/>
</dbReference>
<dbReference type="Pfam" id="PF00954">
    <property type="entry name" value="S_locus_glycop"/>
    <property type="match status" value="1"/>
</dbReference>
<dbReference type="InterPro" id="IPR001480">
    <property type="entry name" value="Bulb-type_lectin_dom"/>
</dbReference>
<dbReference type="Gene3D" id="3.30.200.20">
    <property type="entry name" value="Phosphorylase Kinase, domain 1"/>
    <property type="match status" value="1"/>
</dbReference>
<evidence type="ECO:0000256" key="10">
    <source>
        <dbReference type="ARBA" id="ARBA00022840"/>
    </source>
</evidence>
<evidence type="ECO:0000256" key="5">
    <source>
        <dbReference type="ARBA" id="ARBA00022679"/>
    </source>
</evidence>
<dbReference type="SUPFAM" id="SSF56112">
    <property type="entry name" value="Protein kinase-like (PK-like)"/>
    <property type="match status" value="1"/>
</dbReference>
<evidence type="ECO:0000256" key="7">
    <source>
        <dbReference type="ARBA" id="ARBA00022729"/>
    </source>
</evidence>
<evidence type="ECO:0000256" key="8">
    <source>
        <dbReference type="ARBA" id="ARBA00022741"/>
    </source>
</evidence>
<dbReference type="PIRSF" id="PIRSF000641">
    <property type="entry name" value="SRK"/>
    <property type="match status" value="1"/>
</dbReference>
<dbReference type="SUPFAM" id="SSF51110">
    <property type="entry name" value="alpha-D-mannose-specific plant lectins"/>
    <property type="match status" value="1"/>
</dbReference>